<feature type="transmembrane region" description="Helical" evidence="10">
    <location>
        <begin position="264"/>
        <end position="286"/>
    </location>
</feature>
<dbReference type="InterPro" id="IPR050809">
    <property type="entry name" value="UgpAE/MalFG_permease"/>
</dbReference>
<dbReference type="Pfam" id="PF00528">
    <property type="entry name" value="BPD_transp_1"/>
    <property type="match status" value="1"/>
</dbReference>
<reference evidence="12 13" key="1">
    <citation type="submission" date="2022-11" db="EMBL/GenBank/DDBJ databases">
        <title>Desulfobotulus tamanensis H1 sp. nov. - anaerobic, alkaliphilic, sulphate reducing bacterium isolated from terrestrial mud volcano.</title>
        <authorList>
            <person name="Frolova A."/>
            <person name="Merkel A.Y."/>
            <person name="Slobodkin A.I."/>
        </authorList>
    </citation>
    <scope>NUCLEOTIDE SEQUENCE [LARGE SCALE GENOMIC DNA]</scope>
    <source>
        <strain evidence="12 13">H1</strain>
    </source>
</reference>
<dbReference type="PANTHER" id="PTHR43227:SF9">
    <property type="entry name" value="SN-GLYCEROL-3-PHOSPHATE TRANSPORT SYSTEM PERMEASE PROTEIN UGPA"/>
    <property type="match status" value="1"/>
</dbReference>
<evidence type="ECO:0000256" key="10">
    <source>
        <dbReference type="RuleBase" id="RU363032"/>
    </source>
</evidence>
<comment type="subunit">
    <text evidence="2">The complex is composed of two ATP-binding proteins (UgpC), two transmembrane proteins (UgpA and UgpE) and a solute-binding protein (UgpB).</text>
</comment>
<evidence type="ECO:0000256" key="4">
    <source>
        <dbReference type="ARBA" id="ARBA00022475"/>
    </source>
</evidence>
<feature type="transmembrane region" description="Helical" evidence="10">
    <location>
        <begin position="154"/>
        <end position="183"/>
    </location>
</feature>
<feature type="domain" description="ABC transmembrane type-1" evidence="11">
    <location>
        <begin position="69"/>
        <end position="282"/>
    </location>
</feature>
<evidence type="ECO:0000256" key="5">
    <source>
        <dbReference type="ARBA" id="ARBA00022519"/>
    </source>
</evidence>
<keyword evidence="5" id="KW-0997">Cell inner membrane</keyword>
<comment type="subcellular location">
    <subcellularLocation>
        <location evidence="1">Cell inner membrane</location>
        <topology evidence="1">Multi-pass membrane protein</topology>
    </subcellularLocation>
    <subcellularLocation>
        <location evidence="10">Cell membrane</location>
        <topology evidence="10">Multi-pass membrane protein</topology>
    </subcellularLocation>
</comment>
<evidence type="ECO:0000256" key="7">
    <source>
        <dbReference type="ARBA" id="ARBA00022989"/>
    </source>
</evidence>
<keyword evidence="4" id="KW-1003">Cell membrane</keyword>
<dbReference type="Gene3D" id="1.10.3720.10">
    <property type="entry name" value="MetI-like"/>
    <property type="match status" value="1"/>
</dbReference>
<feature type="transmembrane region" description="Helical" evidence="10">
    <location>
        <begin position="12"/>
        <end position="30"/>
    </location>
</feature>
<evidence type="ECO:0000256" key="1">
    <source>
        <dbReference type="ARBA" id="ARBA00004429"/>
    </source>
</evidence>
<feature type="transmembrane region" description="Helical" evidence="10">
    <location>
        <begin position="204"/>
        <end position="226"/>
    </location>
</feature>
<keyword evidence="3 10" id="KW-0813">Transport</keyword>
<dbReference type="Proteomes" id="UP001209681">
    <property type="component" value="Unassembled WGS sequence"/>
</dbReference>
<evidence type="ECO:0000256" key="3">
    <source>
        <dbReference type="ARBA" id="ARBA00022448"/>
    </source>
</evidence>
<evidence type="ECO:0000256" key="9">
    <source>
        <dbReference type="ARBA" id="ARBA00040780"/>
    </source>
</evidence>
<evidence type="ECO:0000256" key="2">
    <source>
        <dbReference type="ARBA" id="ARBA00011557"/>
    </source>
</evidence>
<feature type="transmembrane region" description="Helical" evidence="10">
    <location>
        <begin position="68"/>
        <end position="94"/>
    </location>
</feature>
<dbReference type="CDD" id="cd06261">
    <property type="entry name" value="TM_PBP2"/>
    <property type="match status" value="1"/>
</dbReference>
<evidence type="ECO:0000259" key="11">
    <source>
        <dbReference type="PROSITE" id="PS50928"/>
    </source>
</evidence>
<keyword evidence="13" id="KW-1185">Reference proteome</keyword>
<proteinExistence type="inferred from homology"/>
<dbReference type="InterPro" id="IPR035906">
    <property type="entry name" value="MetI-like_sf"/>
</dbReference>
<dbReference type="PROSITE" id="PS50928">
    <property type="entry name" value="ABC_TM1"/>
    <property type="match status" value="1"/>
</dbReference>
<dbReference type="EMBL" id="JAPFPW010000005">
    <property type="protein sequence ID" value="MCW7753522.1"/>
    <property type="molecule type" value="Genomic_DNA"/>
</dbReference>
<feature type="transmembrane region" description="Helical" evidence="10">
    <location>
        <begin position="106"/>
        <end position="127"/>
    </location>
</feature>
<dbReference type="SUPFAM" id="SSF161098">
    <property type="entry name" value="MetI-like"/>
    <property type="match status" value="1"/>
</dbReference>
<keyword evidence="6 10" id="KW-0812">Transmembrane</keyword>
<name>A0ABT3N7S9_9BACT</name>
<accession>A0ABT3N7S9</accession>
<comment type="caution">
    <text evidence="12">The sequence shown here is derived from an EMBL/GenBank/DDBJ whole genome shotgun (WGS) entry which is preliminary data.</text>
</comment>
<organism evidence="12 13">
    <name type="scientific">Desulfobotulus pelophilus</name>
    <dbReference type="NCBI Taxonomy" id="2823377"/>
    <lineage>
        <taxon>Bacteria</taxon>
        <taxon>Pseudomonadati</taxon>
        <taxon>Thermodesulfobacteriota</taxon>
        <taxon>Desulfobacteria</taxon>
        <taxon>Desulfobacterales</taxon>
        <taxon>Desulfobacteraceae</taxon>
        <taxon>Desulfobotulus</taxon>
    </lineage>
</organism>
<keyword evidence="8 10" id="KW-0472">Membrane</keyword>
<comment type="similarity">
    <text evidence="10">Belongs to the binding-protein-dependent transport system permease family.</text>
</comment>
<dbReference type="InterPro" id="IPR000515">
    <property type="entry name" value="MetI-like"/>
</dbReference>
<protein>
    <recommendedName>
        <fullName evidence="9">sn-glycerol-3-phosphate transport system permease protein UgpA</fullName>
    </recommendedName>
</protein>
<gene>
    <name evidence="12" type="ORF">OOT00_05910</name>
</gene>
<evidence type="ECO:0000313" key="13">
    <source>
        <dbReference type="Proteomes" id="UP001209681"/>
    </source>
</evidence>
<dbReference type="PANTHER" id="PTHR43227">
    <property type="entry name" value="BLL4140 PROTEIN"/>
    <property type="match status" value="1"/>
</dbReference>
<dbReference type="RefSeq" id="WP_265424392.1">
    <property type="nucleotide sequence ID" value="NZ_JAPFPW010000005.1"/>
</dbReference>
<evidence type="ECO:0000256" key="6">
    <source>
        <dbReference type="ARBA" id="ARBA00022692"/>
    </source>
</evidence>
<evidence type="ECO:0000313" key="12">
    <source>
        <dbReference type="EMBL" id="MCW7753522.1"/>
    </source>
</evidence>
<evidence type="ECO:0000256" key="8">
    <source>
        <dbReference type="ARBA" id="ARBA00023136"/>
    </source>
</evidence>
<keyword evidence="7 10" id="KW-1133">Transmembrane helix</keyword>
<sequence>MTSFSSNRWLGLLLLLPTLLILIVFLYTPILETLRLSFYQVSFLGLREEFCGLSNYRDLFFEPGYRRMFRATLIFTFFTVTGSMGLGLLLAIMIHNAGAWKGLYRLFLIWPYALSPAVAGVIFLFLFSNQVGIVNAGLNAVFGRHPDWLARPGLAMGVVVGAAIWKNVGYNVIFYLAALSALPRDVLEAARMDGAGMGMRFGRVLLPLLAPMTLFLLVVNLMYAVFDVFPVVDLITRGGPSDATLLMIYSLYRDGFEFLKTGMAAAQSVLLLGAVAFLSFVKFRIYGKGIYYGGRR</sequence>